<dbReference type="InterPro" id="IPR003447">
    <property type="entry name" value="FEMABX"/>
</dbReference>
<dbReference type="GO" id="GO:0071555">
    <property type="term" value="P:cell wall organization"/>
    <property type="evidence" value="ECO:0007669"/>
    <property type="project" value="UniProtKB-KW"/>
</dbReference>
<dbReference type="PROSITE" id="PS51191">
    <property type="entry name" value="FEMABX"/>
    <property type="match status" value="1"/>
</dbReference>
<dbReference type="Gene3D" id="3.40.630.30">
    <property type="match status" value="1"/>
</dbReference>
<keyword evidence="3" id="KW-0133">Cell shape</keyword>
<dbReference type="SUPFAM" id="SSF55729">
    <property type="entry name" value="Acyl-CoA N-acyltransferases (Nat)"/>
    <property type="match status" value="1"/>
</dbReference>
<name>A0A9D2CIS2_9ACTN</name>
<protein>
    <submittedName>
        <fullName evidence="8">GNAT family N-acetyltransferase</fullName>
        <ecNumber evidence="8">2.3.1.-</ecNumber>
    </submittedName>
</protein>
<keyword evidence="2 8" id="KW-0808">Transferase</keyword>
<reference evidence="8" key="1">
    <citation type="journal article" date="2021" name="PeerJ">
        <title>Extensive microbial diversity within the chicken gut microbiome revealed by metagenomics and culture.</title>
        <authorList>
            <person name="Gilroy R."/>
            <person name="Ravi A."/>
            <person name="Getino M."/>
            <person name="Pursley I."/>
            <person name="Horton D.L."/>
            <person name="Alikhan N.F."/>
            <person name="Baker D."/>
            <person name="Gharbi K."/>
            <person name="Hall N."/>
            <person name="Watson M."/>
            <person name="Adriaenssens E.M."/>
            <person name="Foster-Nyarko E."/>
            <person name="Jarju S."/>
            <person name="Secka A."/>
            <person name="Antonio M."/>
            <person name="Oren A."/>
            <person name="Chaudhuri R.R."/>
            <person name="La Ragione R."/>
            <person name="Hildebrand F."/>
            <person name="Pallen M.J."/>
        </authorList>
    </citation>
    <scope>NUCLEOTIDE SEQUENCE</scope>
    <source>
        <strain evidence="8">ChiHjej10B9-743</strain>
    </source>
</reference>
<evidence type="ECO:0000256" key="3">
    <source>
        <dbReference type="ARBA" id="ARBA00022960"/>
    </source>
</evidence>
<evidence type="ECO:0000256" key="5">
    <source>
        <dbReference type="ARBA" id="ARBA00023315"/>
    </source>
</evidence>
<evidence type="ECO:0000313" key="9">
    <source>
        <dbReference type="Proteomes" id="UP000824133"/>
    </source>
</evidence>
<dbReference type="GO" id="GO:0008360">
    <property type="term" value="P:regulation of cell shape"/>
    <property type="evidence" value="ECO:0007669"/>
    <property type="project" value="UniProtKB-KW"/>
</dbReference>
<sequence>MQVNELSREEYERALAGVTPNPPIEQLGVWQDFEAGIPGRSLWGYVSLTDGDRIVAVAAFQQYETHGYRYLRGHHAPVWAEEPSEELESAALGALADFVRARDRGIVFVRLAVAHELPETRPCLSTVPYDTTVVVDLTGGDDEILSRMKPRGRRDVRKALRESPVLCADETERAAASFDEYYEVMVETAERDGFAPAPKETYQDMISVLGPGHCRVFAARDPEGTLVSWAISTVSGERAVYYYAASSARSRELLATDRLFYFECCELARLGCTSYDLMGIGSDFSPSLLGLNTFKTKFAKDGERPVAPDRDLPVKRAFYRTLVGVRDVRDRLRGSSEE</sequence>
<dbReference type="Proteomes" id="UP000824133">
    <property type="component" value="Unassembled WGS sequence"/>
</dbReference>
<evidence type="ECO:0000256" key="6">
    <source>
        <dbReference type="ARBA" id="ARBA00023316"/>
    </source>
</evidence>
<evidence type="ECO:0000256" key="2">
    <source>
        <dbReference type="ARBA" id="ARBA00022679"/>
    </source>
</evidence>
<dbReference type="GO" id="GO:0016755">
    <property type="term" value="F:aminoacyltransferase activity"/>
    <property type="evidence" value="ECO:0007669"/>
    <property type="project" value="InterPro"/>
</dbReference>
<dbReference type="InterPro" id="IPR050644">
    <property type="entry name" value="PG_Glycine_Bridge_Synth"/>
</dbReference>
<evidence type="ECO:0000256" key="4">
    <source>
        <dbReference type="ARBA" id="ARBA00022984"/>
    </source>
</evidence>
<keyword evidence="6" id="KW-0961">Cell wall biogenesis/degradation</keyword>
<dbReference type="EMBL" id="DXCP01000060">
    <property type="protein sequence ID" value="HIY80402.1"/>
    <property type="molecule type" value="Genomic_DNA"/>
</dbReference>
<dbReference type="GO" id="GO:0009252">
    <property type="term" value="P:peptidoglycan biosynthetic process"/>
    <property type="evidence" value="ECO:0007669"/>
    <property type="project" value="UniProtKB-KW"/>
</dbReference>
<organism evidence="8 9">
    <name type="scientific">Candidatus Olsenella excrementavium</name>
    <dbReference type="NCBI Taxonomy" id="2838709"/>
    <lineage>
        <taxon>Bacteria</taxon>
        <taxon>Bacillati</taxon>
        <taxon>Actinomycetota</taxon>
        <taxon>Coriobacteriia</taxon>
        <taxon>Coriobacteriales</taxon>
        <taxon>Atopobiaceae</taxon>
        <taxon>Olsenella</taxon>
    </lineage>
</organism>
<gene>
    <name evidence="8" type="ORF">IAA42_08235</name>
</gene>
<dbReference type="Pfam" id="PF13480">
    <property type="entry name" value="Acetyltransf_6"/>
    <property type="match status" value="1"/>
</dbReference>
<dbReference type="InterPro" id="IPR038740">
    <property type="entry name" value="BioF2-like_GNAT_dom"/>
</dbReference>
<dbReference type="InterPro" id="IPR016181">
    <property type="entry name" value="Acyl_CoA_acyltransferase"/>
</dbReference>
<accession>A0A9D2CIS2</accession>
<dbReference type="PANTHER" id="PTHR36174">
    <property type="entry name" value="LIPID II:GLYCINE GLYCYLTRANSFERASE"/>
    <property type="match status" value="1"/>
</dbReference>
<feature type="domain" description="BioF2-like acetyltransferase" evidence="7">
    <location>
        <begin position="153"/>
        <end position="283"/>
    </location>
</feature>
<evidence type="ECO:0000313" key="8">
    <source>
        <dbReference type="EMBL" id="HIY80402.1"/>
    </source>
</evidence>
<evidence type="ECO:0000259" key="7">
    <source>
        <dbReference type="Pfam" id="PF13480"/>
    </source>
</evidence>
<dbReference type="AlphaFoldDB" id="A0A9D2CIS2"/>
<comment type="caution">
    <text evidence="8">The sequence shown here is derived from an EMBL/GenBank/DDBJ whole genome shotgun (WGS) entry which is preliminary data.</text>
</comment>
<keyword evidence="5 8" id="KW-0012">Acyltransferase</keyword>
<proteinExistence type="inferred from homology"/>
<reference evidence="8" key="2">
    <citation type="submission" date="2021-04" db="EMBL/GenBank/DDBJ databases">
        <authorList>
            <person name="Gilroy R."/>
        </authorList>
    </citation>
    <scope>NUCLEOTIDE SEQUENCE</scope>
    <source>
        <strain evidence="8">ChiHjej10B9-743</strain>
    </source>
</reference>
<dbReference type="PANTHER" id="PTHR36174:SF1">
    <property type="entry name" value="LIPID II:GLYCINE GLYCYLTRANSFERASE"/>
    <property type="match status" value="1"/>
</dbReference>
<dbReference type="EC" id="2.3.1.-" evidence="8"/>
<evidence type="ECO:0000256" key="1">
    <source>
        <dbReference type="ARBA" id="ARBA00009943"/>
    </source>
</evidence>
<keyword evidence="4" id="KW-0573">Peptidoglycan synthesis</keyword>
<comment type="similarity">
    <text evidence="1">Belongs to the FemABX family.</text>
</comment>